<dbReference type="InterPro" id="IPR001841">
    <property type="entry name" value="Znf_RING"/>
</dbReference>
<dbReference type="FunFam" id="3.30.40.10:FF:000115">
    <property type="entry name" value="probable E3 ubiquitin-protein ligase LOG2"/>
    <property type="match status" value="1"/>
</dbReference>
<dbReference type="CDD" id="cd16789">
    <property type="entry name" value="mRING-HC-C3HC5_MGRN1-like"/>
    <property type="match status" value="1"/>
</dbReference>
<dbReference type="GO" id="GO:0008270">
    <property type="term" value="F:zinc ion binding"/>
    <property type="evidence" value="ECO:0007669"/>
    <property type="project" value="UniProtKB-KW"/>
</dbReference>
<evidence type="ECO:0000313" key="15">
    <source>
        <dbReference type="EMBL" id="KAF7813769.1"/>
    </source>
</evidence>
<comment type="caution">
    <text evidence="15">The sequence shown here is derived from an EMBL/GenBank/DDBJ whole genome shotgun (WGS) entry which is preliminary data.</text>
</comment>
<evidence type="ECO:0000256" key="3">
    <source>
        <dbReference type="ARBA" id="ARBA00012483"/>
    </source>
</evidence>
<gene>
    <name evidence="15" type="ORF">G2W53_034745</name>
</gene>
<dbReference type="AlphaFoldDB" id="A0A834WE16"/>
<keyword evidence="6" id="KW-0479">Metal-binding</keyword>
<feature type="compositionally biased region" description="Pro residues" evidence="13">
    <location>
        <begin position="30"/>
        <end position="39"/>
    </location>
</feature>
<dbReference type="OrthoDB" id="1711136at2759"/>
<dbReference type="Gene3D" id="3.30.40.10">
    <property type="entry name" value="Zinc/RING finger domain, C3HC4 (zinc finger)"/>
    <property type="match status" value="1"/>
</dbReference>
<proteinExistence type="inferred from homology"/>
<accession>A0A834WE16</accession>
<evidence type="ECO:0000256" key="13">
    <source>
        <dbReference type="SAM" id="MobiDB-lite"/>
    </source>
</evidence>
<comment type="catalytic activity">
    <reaction evidence="1">
        <text>S-ubiquitinyl-[E2 ubiquitin-conjugating enzyme]-L-cysteine + [acceptor protein]-L-lysine = [E2 ubiquitin-conjugating enzyme]-L-cysteine + N(6)-ubiquitinyl-[acceptor protein]-L-lysine.</text>
        <dbReference type="EC" id="2.3.2.27"/>
    </reaction>
</comment>
<evidence type="ECO:0000256" key="8">
    <source>
        <dbReference type="ARBA" id="ARBA00022786"/>
    </source>
</evidence>
<keyword evidence="5" id="KW-0519">Myristate</keyword>
<dbReference type="SUPFAM" id="SSF57850">
    <property type="entry name" value="RING/U-box"/>
    <property type="match status" value="1"/>
</dbReference>
<dbReference type="InterPro" id="IPR045194">
    <property type="entry name" value="MGRN1/RNF157-like"/>
</dbReference>
<keyword evidence="16" id="KW-1185">Reference proteome</keyword>
<feature type="domain" description="RING-type" evidence="14">
    <location>
        <begin position="328"/>
        <end position="367"/>
    </location>
</feature>
<dbReference type="Pfam" id="PF26192">
    <property type="entry name" value="RNF157-like_N"/>
    <property type="match status" value="1"/>
</dbReference>
<dbReference type="PROSITE" id="PS50089">
    <property type="entry name" value="ZF_RING_2"/>
    <property type="match status" value="1"/>
</dbReference>
<protein>
    <recommendedName>
        <fullName evidence="3">RING-type E3 ubiquitin transferase</fullName>
        <ecNumber evidence="3">2.3.2.27</ecNumber>
    </recommendedName>
</protein>
<sequence length="390" mass="43672">MGISGSSRRRDPPYFHNPPQLPSPYYYPAESPPPPPPAPQGYYYTSTSPYTMHNNSYVSYPPLSPPPQTEFFSYSNVYSSCSNYSNSMLDSVHYNPYYENHAIGWPAIDAVVGTVVSTPPYVDHRTAKRIRNDVNVHRDTLQLEVDEQNPDQHLVSFIFDAFYDGRPSVFSMQKCITILYFAKEEENCRLVPLFPDVFVPIRVSFQKGVGQKFCQPSGTGINLGFFELDGLSKPSLGEDAFPLVICAETCLTTSSAVDNLGDPMLDVFPHMQITEAIVEKGNIGSPFQVKVDRQILWTDGLRYELKELYGIGGSAAAGFDDNDTGKECVICMTEPKDTAVLPCRHMCMCGECAQALWLQSNKCPICRQPIEELIQIKINNGDYWDIISLC</sequence>
<dbReference type="SMART" id="SM00184">
    <property type="entry name" value="RING"/>
    <property type="match status" value="1"/>
</dbReference>
<dbReference type="PANTHER" id="PTHR22996">
    <property type="entry name" value="MAHOGUNIN"/>
    <property type="match status" value="1"/>
</dbReference>
<organism evidence="15 16">
    <name type="scientific">Senna tora</name>
    <dbReference type="NCBI Taxonomy" id="362788"/>
    <lineage>
        <taxon>Eukaryota</taxon>
        <taxon>Viridiplantae</taxon>
        <taxon>Streptophyta</taxon>
        <taxon>Embryophyta</taxon>
        <taxon>Tracheophyta</taxon>
        <taxon>Spermatophyta</taxon>
        <taxon>Magnoliopsida</taxon>
        <taxon>eudicotyledons</taxon>
        <taxon>Gunneridae</taxon>
        <taxon>Pentapetalae</taxon>
        <taxon>rosids</taxon>
        <taxon>fabids</taxon>
        <taxon>Fabales</taxon>
        <taxon>Fabaceae</taxon>
        <taxon>Caesalpinioideae</taxon>
        <taxon>Cassia clade</taxon>
        <taxon>Senna</taxon>
    </lineage>
</organism>
<dbReference type="GO" id="GO:0061630">
    <property type="term" value="F:ubiquitin protein ligase activity"/>
    <property type="evidence" value="ECO:0007669"/>
    <property type="project" value="UniProtKB-EC"/>
</dbReference>
<dbReference type="InterPro" id="IPR058981">
    <property type="entry name" value="MGRN1/RNF157-like_N"/>
</dbReference>
<evidence type="ECO:0000256" key="1">
    <source>
        <dbReference type="ARBA" id="ARBA00000900"/>
    </source>
</evidence>
<comment type="similarity">
    <text evidence="11">Belongs to the RING-type zinc finger family. LOG2 subfamily.</text>
</comment>
<dbReference type="PANTHER" id="PTHR22996:SF4">
    <property type="entry name" value="E3 UBIQUITIN-PROTEIN LIGASE LUL4-RELATED"/>
    <property type="match status" value="1"/>
</dbReference>
<feature type="region of interest" description="Disordered" evidence="13">
    <location>
        <begin position="1"/>
        <end position="42"/>
    </location>
</feature>
<evidence type="ECO:0000256" key="9">
    <source>
        <dbReference type="ARBA" id="ARBA00022833"/>
    </source>
</evidence>
<dbReference type="InterPro" id="IPR045195">
    <property type="entry name" value="LOG2-like_mRING_C3HC5"/>
</dbReference>
<evidence type="ECO:0000256" key="11">
    <source>
        <dbReference type="ARBA" id="ARBA00025721"/>
    </source>
</evidence>
<keyword evidence="10" id="KW-0449">Lipoprotein</keyword>
<evidence type="ECO:0000313" key="16">
    <source>
        <dbReference type="Proteomes" id="UP000634136"/>
    </source>
</evidence>
<dbReference type="Proteomes" id="UP000634136">
    <property type="component" value="Unassembled WGS sequence"/>
</dbReference>
<evidence type="ECO:0000256" key="6">
    <source>
        <dbReference type="ARBA" id="ARBA00022723"/>
    </source>
</evidence>
<evidence type="ECO:0000256" key="7">
    <source>
        <dbReference type="ARBA" id="ARBA00022771"/>
    </source>
</evidence>
<evidence type="ECO:0000256" key="2">
    <source>
        <dbReference type="ARBA" id="ARBA00004906"/>
    </source>
</evidence>
<comment type="pathway">
    <text evidence="2">Protein modification; protein ubiquitination.</text>
</comment>
<dbReference type="EC" id="2.3.2.27" evidence="3"/>
<evidence type="ECO:0000256" key="5">
    <source>
        <dbReference type="ARBA" id="ARBA00022707"/>
    </source>
</evidence>
<evidence type="ECO:0000259" key="14">
    <source>
        <dbReference type="PROSITE" id="PS50089"/>
    </source>
</evidence>
<dbReference type="InterPro" id="IPR013083">
    <property type="entry name" value="Znf_RING/FYVE/PHD"/>
</dbReference>
<keyword evidence="7 12" id="KW-0863">Zinc-finger</keyword>
<keyword evidence="9" id="KW-0862">Zinc</keyword>
<keyword evidence="8" id="KW-0833">Ubl conjugation pathway</keyword>
<evidence type="ECO:0000256" key="10">
    <source>
        <dbReference type="ARBA" id="ARBA00023288"/>
    </source>
</evidence>
<name>A0A834WE16_9FABA</name>
<reference evidence="15" key="1">
    <citation type="submission" date="2020-09" db="EMBL/GenBank/DDBJ databases">
        <title>Genome-Enabled Discovery of Anthraquinone Biosynthesis in Senna tora.</title>
        <authorList>
            <person name="Kang S.-H."/>
            <person name="Pandey R.P."/>
            <person name="Lee C.-M."/>
            <person name="Sim J.-S."/>
            <person name="Jeong J.-T."/>
            <person name="Choi B.-S."/>
            <person name="Jung M."/>
            <person name="Ginzburg D."/>
            <person name="Zhao K."/>
            <person name="Won S.Y."/>
            <person name="Oh T.-J."/>
            <person name="Yu Y."/>
            <person name="Kim N.-H."/>
            <person name="Lee O.R."/>
            <person name="Lee T.-H."/>
            <person name="Bashyal P."/>
            <person name="Kim T.-S."/>
            <person name="Lee W.-H."/>
            <person name="Kawkins C."/>
            <person name="Kim C.-K."/>
            <person name="Kim J.S."/>
            <person name="Ahn B.O."/>
            <person name="Rhee S.Y."/>
            <person name="Sohng J.K."/>
        </authorList>
    </citation>
    <scope>NUCLEOTIDE SEQUENCE</scope>
    <source>
        <tissue evidence="15">Leaf</tissue>
    </source>
</reference>
<evidence type="ECO:0000256" key="4">
    <source>
        <dbReference type="ARBA" id="ARBA00022679"/>
    </source>
</evidence>
<dbReference type="EMBL" id="JAAIUW010000010">
    <property type="protein sequence ID" value="KAF7813769.1"/>
    <property type="molecule type" value="Genomic_DNA"/>
</dbReference>
<keyword evidence="4" id="KW-0808">Transferase</keyword>
<evidence type="ECO:0000256" key="12">
    <source>
        <dbReference type="PROSITE-ProRule" id="PRU00175"/>
    </source>
</evidence>
<dbReference type="GO" id="GO:0016567">
    <property type="term" value="P:protein ubiquitination"/>
    <property type="evidence" value="ECO:0007669"/>
    <property type="project" value="TreeGrafter"/>
</dbReference>
<dbReference type="Pfam" id="PF13920">
    <property type="entry name" value="zf-C3HC4_3"/>
    <property type="match status" value="1"/>
</dbReference>